<feature type="domain" description="FUZ/MON1/HPS1 first Longin" evidence="2">
    <location>
        <begin position="71"/>
        <end position="156"/>
    </location>
</feature>
<proteinExistence type="inferred from homology"/>
<evidence type="ECO:0000313" key="3">
    <source>
        <dbReference type="EMBL" id="VDM49593.1"/>
    </source>
</evidence>
<dbReference type="PRINTS" id="PR01546">
    <property type="entry name" value="YEAST73DUF"/>
</dbReference>
<keyword evidence="4" id="KW-1185">Reference proteome</keyword>
<dbReference type="Pfam" id="PF19036">
    <property type="entry name" value="Fuz_longin_1"/>
    <property type="match status" value="1"/>
</dbReference>
<gene>
    <name evidence="3" type="ORF">TCNE_LOCUS18272</name>
</gene>
<evidence type="ECO:0000313" key="4">
    <source>
        <dbReference type="Proteomes" id="UP000050794"/>
    </source>
</evidence>
<dbReference type="AlphaFoldDB" id="A0A183VC02"/>
<dbReference type="WBParaSite" id="TCNE_0001827601-mRNA-1">
    <property type="protein sequence ID" value="TCNE_0001827601-mRNA-1"/>
    <property type="gene ID" value="TCNE_0001827601"/>
</dbReference>
<dbReference type="Proteomes" id="UP000050794">
    <property type="component" value="Unassembled WGS sequence"/>
</dbReference>
<name>A0A183VC02_TOXCA</name>
<evidence type="ECO:0000313" key="5">
    <source>
        <dbReference type="WBParaSite" id="TCNE_0001827601-mRNA-1"/>
    </source>
</evidence>
<sequence length="177" mass="19865">MPMLEAETLNDSAGVPGGTPIQENALASTLTLHQHDSMLNADQVESAEGDEEEICDEECLLAGLSRRDFTVFVLSEAGKPIFASCGHEEQLCSLMALVQTFVMVVASWSDCLMRIRSSDLRICFSHRNPLILCIVSRDEFQLNAQVDLLYKQVSWLCFYIFFGSASSFRFSHHSYFH</sequence>
<dbReference type="EMBL" id="UYWY01025328">
    <property type="protein sequence ID" value="VDM49593.1"/>
    <property type="molecule type" value="Genomic_DNA"/>
</dbReference>
<protein>
    <recommendedName>
        <fullName evidence="1">Vacuolar fusion protein MON1 homolog</fullName>
    </recommendedName>
</protein>
<evidence type="ECO:0000259" key="2">
    <source>
        <dbReference type="Pfam" id="PF19036"/>
    </source>
</evidence>
<dbReference type="GO" id="GO:0035658">
    <property type="term" value="C:Mon1-Ccz1 complex"/>
    <property type="evidence" value="ECO:0007669"/>
    <property type="project" value="TreeGrafter"/>
</dbReference>
<dbReference type="GO" id="GO:0032510">
    <property type="term" value="P:endosome to lysosome transport via multivesicular body sorting pathway"/>
    <property type="evidence" value="ECO:0007669"/>
    <property type="project" value="TreeGrafter"/>
</dbReference>
<evidence type="ECO:0000256" key="1">
    <source>
        <dbReference type="RuleBase" id="RU367048"/>
    </source>
</evidence>
<accession>A0A183VC02</accession>
<comment type="function">
    <text evidence="1">Plays an important role in membrane trafficking through the secretory apparatus.</text>
</comment>
<reference evidence="5" key="1">
    <citation type="submission" date="2016-06" db="UniProtKB">
        <authorList>
            <consortium name="WormBaseParasite"/>
        </authorList>
    </citation>
    <scope>IDENTIFICATION</scope>
</reference>
<reference evidence="3 4" key="2">
    <citation type="submission" date="2018-11" db="EMBL/GenBank/DDBJ databases">
        <authorList>
            <consortium name="Pathogen Informatics"/>
        </authorList>
    </citation>
    <scope>NUCLEOTIDE SEQUENCE [LARGE SCALE GENOMIC DNA]</scope>
</reference>
<dbReference type="PANTHER" id="PTHR13027">
    <property type="entry name" value="SAND PROTEIN-RELATED"/>
    <property type="match status" value="1"/>
</dbReference>
<dbReference type="GO" id="GO:0006623">
    <property type="term" value="P:protein targeting to vacuole"/>
    <property type="evidence" value="ECO:0007669"/>
    <property type="project" value="UniProtKB-UniRule"/>
</dbReference>
<dbReference type="PANTHER" id="PTHR13027:SF7">
    <property type="entry name" value="VACUOLAR FUSION PROTEIN MON1 HOMOLOG"/>
    <property type="match status" value="1"/>
</dbReference>
<dbReference type="InterPro" id="IPR004353">
    <property type="entry name" value="Mon1"/>
</dbReference>
<dbReference type="InterPro" id="IPR043972">
    <property type="entry name" value="FUZ/MON1/HPS1_longin_1"/>
</dbReference>
<comment type="similarity">
    <text evidence="1">Belongs to the MON1/SAND family.</text>
</comment>
<organism evidence="4 5">
    <name type="scientific">Toxocara canis</name>
    <name type="common">Canine roundworm</name>
    <dbReference type="NCBI Taxonomy" id="6265"/>
    <lineage>
        <taxon>Eukaryota</taxon>
        <taxon>Metazoa</taxon>
        <taxon>Ecdysozoa</taxon>
        <taxon>Nematoda</taxon>
        <taxon>Chromadorea</taxon>
        <taxon>Rhabditida</taxon>
        <taxon>Spirurina</taxon>
        <taxon>Ascaridomorpha</taxon>
        <taxon>Ascaridoidea</taxon>
        <taxon>Toxocaridae</taxon>
        <taxon>Toxocara</taxon>
    </lineage>
</organism>